<sequence length="101" mass="11552">MAKPEVQYHFEWDAAKAASNRRKHGISFELAATVFRDPLMLSMFDDEHSEQEERWVTLGKAANQVLVVVVHTWRDEAANAVRIRLISARPATAAERQQYEG</sequence>
<comment type="caution">
    <text evidence="1">The sequence shown here is derived from an EMBL/GenBank/DDBJ whole genome shotgun (WGS) entry which is preliminary data.</text>
</comment>
<accession>A0A4R6UWL5</accession>
<dbReference type="Proteomes" id="UP000295375">
    <property type="component" value="Unassembled WGS sequence"/>
</dbReference>
<proteinExistence type="predicted"/>
<protein>
    <submittedName>
        <fullName evidence="1">Uncharacterized protein</fullName>
    </submittedName>
</protein>
<dbReference type="RefSeq" id="WP_133588670.1">
    <property type="nucleotide sequence ID" value="NZ_CP037953.1"/>
</dbReference>
<dbReference type="OrthoDB" id="9802417at2"/>
<dbReference type="Gene3D" id="3.10.450.530">
    <property type="entry name" value="Ribonuclease toxin, BrnT, of type II toxin-antitoxin system"/>
    <property type="match status" value="1"/>
</dbReference>
<dbReference type="InterPro" id="IPR038573">
    <property type="entry name" value="BrnT_sf"/>
</dbReference>
<keyword evidence="2" id="KW-1185">Reference proteome</keyword>
<reference evidence="1 2" key="1">
    <citation type="submission" date="2019-03" db="EMBL/GenBank/DDBJ databases">
        <title>Genomic Encyclopedia of Type Strains, Phase IV (KMG-IV): sequencing the most valuable type-strain genomes for metagenomic binning, comparative biology and taxonomic classification.</title>
        <authorList>
            <person name="Goeker M."/>
        </authorList>
    </citation>
    <scope>NUCLEOTIDE SEQUENCE [LARGE SCALE GENOMIC DNA]</scope>
    <source>
        <strain evidence="1 2">DSM 103792</strain>
    </source>
</reference>
<name>A0A4R6UWL5_9GAMM</name>
<dbReference type="AlphaFoldDB" id="A0A4R6UWL5"/>
<dbReference type="EMBL" id="SNYM01000003">
    <property type="protein sequence ID" value="TDQ49925.1"/>
    <property type="molecule type" value="Genomic_DNA"/>
</dbReference>
<organism evidence="1 2">
    <name type="scientific">Permianibacter aggregans</name>
    <dbReference type="NCBI Taxonomy" id="1510150"/>
    <lineage>
        <taxon>Bacteria</taxon>
        <taxon>Pseudomonadati</taxon>
        <taxon>Pseudomonadota</taxon>
        <taxon>Gammaproteobacteria</taxon>
        <taxon>Pseudomonadales</taxon>
        <taxon>Pseudomonadaceae</taxon>
        <taxon>Permianibacter</taxon>
    </lineage>
</organism>
<gene>
    <name evidence="1" type="ORF">EV696_103300</name>
</gene>
<evidence type="ECO:0000313" key="2">
    <source>
        <dbReference type="Proteomes" id="UP000295375"/>
    </source>
</evidence>
<dbReference type="InterPro" id="IPR007460">
    <property type="entry name" value="BrnT_toxin"/>
</dbReference>
<dbReference type="Pfam" id="PF04365">
    <property type="entry name" value="BrnT_toxin"/>
    <property type="match status" value="1"/>
</dbReference>
<evidence type="ECO:0000313" key="1">
    <source>
        <dbReference type="EMBL" id="TDQ49925.1"/>
    </source>
</evidence>